<organism evidence="2 3">
    <name type="scientific">Kyrpidia spormannii</name>
    <dbReference type="NCBI Taxonomy" id="2055160"/>
    <lineage>
        <taxon>Bacteria</taxon>
        <taxon>Bacillati</taxon>
        <taxon>Bacillota</taxon>
        <taxon>Bacilli</taxon>
        <taxon>Bacillales</taxon>
        <taxon>Alicyclobacillaceae</taxon>
        <taxon>Kyrpidia</taxon>
    </lineage>
</organism>
<evidence type="ECO:0000313" key="2">
    <source>
        <dbReference type="EMBL" id="ATY84008.1"/>
    </source>
</evidence>
<accession>A0A2K8N3D9</accession>
<dbReference type="NCBIfam" id="TIGR02677">
    <property type="entry name" value="TIGR02677 family protein"/>
    <property type="match status" value="1"/>
</dbReference>
<gene>
    <name evidence="2" type="ORF">CVV65_02755</name>
</gene>
<dbReference type="InterPro" id="IPR013493">
    <property type="entry name" value="CHP02677"/>
</dbReference>
<dbReference type="KEGG" id="kyr:CVV65_02755"/>
<sequence>MLPVNPNAPVDARIRAVPETKYLNADNVARYRLIMRFFYDNYRKLKYWLKPEEVFEAVSATGRVSEYTLELCRQDLEVLTEWKNLAKRHDGGRAATIEEYLRKRFRYQMTRYAVEIERMLEALENLQGYGGSLEPTLLERLAGYLRTVVERDTAFTPDEAGRLWRDIQEAFRNLQENASDYLASLHSGRAEELMVTEQFLPFKDRLTHYLQNFMVGLQKYAPQIEGILRRTDPDRWEQFLHAVVQADLLMPSLEESFTEEEQLCRRREEWAVFVQWFTGTDREESDVADLERETKNAIARVVRMAVAIQERRRVGLSRRQELDDLGQWFFRIDSRAEADKLAAYAFGLFRAHHFQGEPQRISDAGDLSMWDQPPQVRALGSRSRARRRAGSAEPVRDTRREQAETRALVLARKAAESEVVARFLELGEFDLSELDRLTPFHRQVLLQWLSRCLSNVSRTAHTPEGLEVHISDPPDRRRTVLQFEDGEMSLPDFHVRVREVTAR</sequence>
<dbReference type="AlphaFoldDB" id="A0A2K8N3D9"/>
<keyword evidence="3" id="KW-1185">Reference proteome</keyword>
<dbReference type="Proteomes" id="UP000231932">
    <property type="component" value="Chromosome"/>
</dbReference>
<evidence type="ECO:0000313" key="3">
    <source>
        <dbReference type="Proteomes" id="UP000231932"/>
    </source>
</evidence>
<dbReference type="Pfam" id="PF09660">
    <property type="entry name" value="DUF2397"/>
    <property type="match status" value="1"/>
</dbReference>
<evidence type="ECO:0000256" key="1">
    <source>
        <dbReference type="SAM" id="MobiDB-lite"/>
    </source>
</evidence>
<feature type="region of interest" description="Disordered" evidence="1">
    <location>
        <begin position="378"/>
        <end position="400"/>
    </location>
</feature>
<name>A0A2K8N3D9_9BACL</name>
<reference evidence="3" key="1">
    <citation type="submission" date="2017-11" db="EMBL/GenBank/DDBJ databases">
        <title>Complete Genome Sequence of Kyrpidia sp. Strain EA-1, a thermophilic, hydrogen-oxidizing Bacterium, isolated from the Azores.</title>
        <authorList>
            <person name="Reiner J.E."/>
            <person name="Lapp C.J."/>
            <person name="Bunk B."/>
            <person name="Gescher J."/>
        </authorList>
    </citation>
    <scope>NUCLEOTIDE SEQUENCE [LARGE SCALE GENOMIC DNA]</scope>
    <source>
        <strain evidence="3">EA-1</strain>
    </source>
</reference>
<proteinExistence type="predicted"/>
<protein>
    <submittedName>
        <fullName evidence="2">TIGR02677 family protein</fullName>
    </submittedName>
</protein>
<dbReference type="EMBL" id="CP024955">
    <property type="protein sequence ID" value="ATY84008.1"/>
    <property type="molecule type" value="Genomic_DNA"/>
</dbReference>